<evidence type="ECO:0000256" key="7">
    <source>
        <dbReference type="ARBA" id="ARBA00022989"/>
    </source>
</evidence>
<evidence type="ECO:0000256" key="6">
    <source>
        <dbReference type="ARBA" id="ARBA00022692"/>
    </source>
</evidence>
<name>A0ABP8GUV0_9BURK</name>
<dbReference type="Pfam" id="PF12019">
    <property type="entry name" value="GspH"/>
    <property type="match status" value="1"/>
</dbReference>
<evidence type="ECO:0000256" key="5">
    <source>
        <dbReference type="ARBA" id="ARBA00022519"/>
    </source>
</evidence>
<dbReference type="SUPFAM" id="SSF54523">
    <property type="entry name" value="Pili subunits"/>
    <property type="match status" value="1"/>
</dbReference>
<dbReference type="Proteomes" id="UP001500975">
    <property type="component" value="Unassembled WGS sequence"/>
</dbReference>
<gene>
    <name evidence="13" type="ORF">GCM10023165_03900</name>
</gene>
<evidence type="ECO:0000259" key="12">
    <source>
        <dbReference type="Pfam" id="PF12019"/>
    </source>
</evidence>
<sequence>MRPRRSSRAVRGLTLIELLVTLAVAAVLMTIAVPSFLAFQRNSELTSAANGLVASLATARGEAMKTGKPAMVVPADGSSWNSGWVVFLDKDQNEAFTESGDQVIFRQAALASHLSVSASGTADGSAPYILFDGSGYPKKRSSNAPPWGNLTFSIVRNDVADSTRWDQTRRVMISKAGRIRSCRPASASDSQCSGPDSDD</sequence>
<evidence type="ECO:0000313" key="14">
    <source>
        <dbReference type="Proteomes" id="UP001500975"/>
    </source>
</evidence>
<keyword evidence="4" id="KW-0488">Methylation</keyword>
<accession>A0ABP8GUV0</accession>
<dbReference type="RefSeq" id="WP_425584057.1">
    <property type="nucleotide sequence ID" value="NZ_BAABGJ010000002.1"/>
</dbReference>
<protein>
    <recommendedName>
        <fullName evidence="2">Type II secretion system protein H</fullName>
    </recommendedName>
    <alternativeName>
        <fullName evidence="10">General secretion pathway protein H</fullName>
    </alternativeName>
</protein>
<keyword evidence="3" id="KW-1003">Cell membrane</keyword>
<evidence type="ECO:0000256" key="4">
    <source>
        <dbReference type="ARBA" id="ARBA00022481"/>
    </source>
</evidence>
<feature type="transmembrane region" description="Helical" evidence="11">
    <location>
        <begin position="12"/>
        <end position="37"/>
    </location>
</feature>
<dbReference type="InterPro" id="IPR045584">
    <property type="entry name" value="Pilin-like"/>
</dbReference>
<organism evidence="13 14">
    <name type="scientific">Variovorax defluvii</name>
    <dbReference type="NCBI Taxonomy" id="913761"/>
    <lineage>
        <taxon>Bacteria</taxon>
        <taxon>Pseudomonadati</taxon>
        <taxon>Pseudomonadota</taxon>
        <taxon>Betaproteobacteria</taxon>
        <taxon>Burkholderiales</taxon>
        <taxon>Comamonadaceae</taxon>
        <taxon>Variovorax</taxon>
    </lineage>
</organism>
<keyword evidence="7 11" id="KW-1133">Transmembrane helix</keyword>
<evidence type="ECO:0000256" key="11">
    <source>
        <dbReference type="SAM" id="Phobius"/>
    </source>
</evidence>
<dbReference type="PROSITE" id="PS00409">
    <property type="entry name" value="PROKAR_NTER_METHYL"/>
    <property type="match status" value="1"/>
</dbReference>
<dbReference type="EMBL" id="BAABGJ010000002">
    <property type="protein sequence ID" value="GAA4330280.1"/>
    <property type="molecule type" value="Genomic_DNA"/>
</dbReference>
<evidence type="ECO:0000256" key="9">
    <source>
        <dbReference type="ARBA" id="ARBA00025772"/>
    </source>
</evidence>
<proteinExistence type="inferred from homology"/>
<dbReference type="InterPro" id="IPR022346">
    <property type="entry name" value="T2SS_GspH"/>
</dbReference>
<keyword evidence="8 11" id="KW-0472">Membrane</keyword>
<evidence type="ECO:0000256" key="3">
    <source>
        <dbReference type="ARBA" id="ARBA00022475"/>
    </source>
</evidence>
<reference evidence="14" key="1">
    <citation type="journal article" date="2019" name="Int. J. Syst. Evol. Microbiol.">
        <title>The Global Catalogue of Microorganisms (GCM) 10K type strain sequencing project: providing services to taxonomists for standard genome sequencing and annotation.</title>
        <authorList>
            <consortium name="The Broad Institute Genomics Platform"/>
            <consortium name="The Broad Institute Genome Sequencing Center for Infectious Disease"/>
            <person name="Wu L."/>
            <person name="Ma J."/>
        </authorList>
    </citation>
    <scope>NUCLEOTIDE SEQUENCE [LARGE SCALE GENOMIC DNA]</scope>
    <source>
        <strain evidence="14">JCM 17804</strain>
    </source>
</reference>
<dbReference type="InterPro" id="IPR012902">
    <property type="entry name" value="N_methyl_site"/>
</dbReference>
<dbReference type="Pfam" id="PF07963">
    <property type="entry name" value="N_methyl"/>
    <property type="match status" value="1"/>
</dbReference>
<keyword evidence="6 11" id="KW-0812">Transmembrane</keyword>
<dbReference type="NCBIfam" id="TIGR02532">
    <property type="entry name" value="IV_pilin_GFxxxE"/>
    <property type="match status" value="1"/>
</dbReference>
<evidence type="ECO:0000256" key="8">
    <source>
        <dbReference type="ARBA" id="ARBA00023136"/>
    </source>
</evidence>
<evidence type="ECO:0000256" key="2">
    <source>
        <dbReference type="ARBA" id="ARBA00021549"/>
    </source>
</evidence>
<keyword evidence="5" id="KW-0997">Cell inner membrane</keyword>
<comment type="similarity">
    <text evidence="9">Belongs to the GSP H family.</text>
</comment>
<dbReference type="Gene3D" id="3.55.40.10">
    <property type="entry name" value="minor pseudopilin epsh domain"/>
    <property type="match status" value="1"/>
</dbReference>
<keyword evidence="14" id="KW-1185">Reference proteome</keyword>
<evidence type="ECO:0000256" key="10">
    <source>
        <dbReference type="ARBA" id="ARBA00030775"/>
    </source>
</evidence>
<comment type="caution">
    <text evidence="13">The sequence shown here is derived from an EMBL/GenBank/DDBJ whole genome shotgun (WGS) entry which is preliminary data.</text>
</comment>
<evidence type="ECO:0000313" key="13">
    <source>
        <dbReference type="EMBL" id="GAA4330280.1"/>
    </source>
</evidence>
<evidence type="ECO:0000256" key="1">
    <source>
        <dbReference type="ARBA" id="ARBA00004377"/>
    </source>
</evidence>
<comment type="subcellular location">
    <subcellularLocation>
        <location evidence="1">Cell inner membrane</location>
        <topology evidence="1">Single-pass membrane protein</topology>
    </subcellularLocation>
</comment>
<feature type="domain" description="General secretion pathway GspH" evidence="12">
    <location>
        <begin position="48"/>
        <end position="177"/>
    </location>
</feature>